<dbReference type="Proteomes" id="UP000316598">
    <property type="component" value="Unassembled WGS sequence"/>
</dbReference>
<name>A0A5C5WJW7_9BACT</name>
<evidence type="ECO:0000313" key="2">
    <source>
        <dbReference type="Proteomes" id="UP000316598"/>
    </source>
</evidence>
<evidence type="ECO:0000313" key="1">
    <source>
        <dbReference type="EMBL" id="TWT50405.1"/>
    </source>
</evidence>
<gene>
    <name evidence="1" type="ORF">Pla22_31480</name>
</gene>
<comment type="caution">
    <text evidence="1">The sequence shown here is derived from an EMBL/GenBank/DDBJ whole genome shotgun (WGS) entry which is preliminary data.</text>
</comment>
<reference evidence="1 2" key="1">
    <citation type="submission" date="2019-02" db="EMBL/GenBank/DDBJ databases">
        <title>Deep-cultivation of Planctomycetes and their phenomic and genomic characterization uncovers novel biology.</title>
        <authorList>
            <person name="Wiegand S."/>
            <person name="Jogler M."/>
            <person name="Boedeker C."/>
            <person name="Pinto D."/>
            <person name="Vollmers J."/>
            <person name="Rivas-Marin E."/>
            <person name="Kohn T."/>
            <person name="Peeters S.H."/>
            <person name="Heuer A."/>
            <person name="Rast P."/>
            <person name="Oberbeckmann S."/>
            <person name="Bunk B."/>
            <person name="Jeske O."/>
            <person name="Meyerdierks A."/>
            <person name="Storesund J.E."/>
            <person name="Kallscheuer N."/>
            <person name="Luecker S."/>
            <person name="Lage O.M."/>
            <person name="Pohl T."/>
            <person name="Merkel B.J."/>
            <person name="Hornburger P."/>
            <person name="Mueller R.-W."/>
            <person name="Bruemmer F."/>
            <person name="Labrenz M."/>
            <person name="Spormann A.M."/>
            <person name="Op Den Camp H."/>
            <person name="Overmann J."/>
            <person name="Amann R."/>
            <person name="Jetten M.S.M."/>
            <person name="Mascher T."/>
            <person name="Medema M.H."/>
            <person name="Devos D.P."/>
            <person name="Kaster A.-K."/>
            <person name="Ovreas L."/>
            <person name="Rohde M."/>
            <person name="Galperin M.Y."/>
            <person name="Jogler C."/>
        </authorList>
    </citation>
    <scope>NUCLEOTIDE SEQUENCE [LARGE SCALE GENOMIC DNA]</scope>
    <source>
        <strain evidence="1 2">Pla22</strain>
    </source>
</reference>
<keyword evidence="2" id="KW-1185">Reference proteome</keyword>
<sequence length="110" mass="12043">MSSGKTPPYIGHDACHAELPAAKLTARCHRSIWAGCPHALRRERSDRLSLAAVDRCCRTTARRRGEPIRDSPKARRALTIAVEWASDSGMDAAVAQGMEADQRVSLKGEF</sequence>
<accession>A0A5C5WJW7</accession>
<dbReference type="AlphaFoldDB" id="A0A5C5WJW7"/>
<proteinExistence type="predicted"/>
<dbReference type="EMBL" id="SJPI01000002">
    <property type="protein sequence ID" value="TWT50405.1"/>
    <property type="molecule type" value="Genomic_DNA"/>
</dbReference>
<protein>
    <submittedName>
        <fullName evidence="1">Uncharacterized protein</fullName>
    </submittedName>
</protein>
<organism evidence="1 2">
    <name type="scientific">Rubripirellula amarantea</name>
    <dbReference type="NCBI Taxonomy" id="2527999"/>
    <lineage>
        <taxon>Bacteria</taxon>
        <taxon>Pseudomonadati</taxon>
        <taxon>Planctomycetota</taxon>
        <taxon>Planctomycetia</taxon>
        <taxon>Pirellulales</taxon>
        <taxon>Pirellulaceae</taxon>
        <taxon>Rubripirellula</taxon>
    </lineage>
</organism>